<comment type="caution">
    <text evidence="1">The sequence shown here is derived from an EMBL/GenBank/DDBJ whole genome shotgun (WGS) entry which is preliminary data.</text>
</comment>
<sequence length="36" mass="4376">MAIIVLLTKEYFKKVVRFRHLSYIYSQMSFYGSDKI</sequence>
<gene>
    <name evidence="1" type="ORF">C8P67_107103</name>
</gene>
<evidence type="ECO:0000313" key="1">
    <source>
        <dbReference type="EMBL" id="REG98177.1"/>
    </source>
</evidence>
<evidence type="ECO:0000313" key="2">
    <source>
        <dbReference type="Proteomes" id="UP000257136"/>
    </source>
</evidence>
<proteinExistence type="predicted"/>
<accession>A0A3E0EIT4</accession>
<keyword evidence="2" id="KW-1185">Reference proteome</keyword>
<reference evidence="1 2" key="1">
    <citation type="submission" date="2018-08" db="EMBL/GenBank/DDBJ databases">
        <title>Genomic Encyclopedia of Archaeal and Bacterial Type Strains, Phase II (KMG-II): from individual species to whole genera.</title>
        <authorList>
            <person name="Goeker M."/>
        </authorList>
    </citation>
    <scope>NUCLEOTIDE SEQUENCE [LARGE SCALE GENOMIC DNA]</scope>
    <source>
        <strain evidence="1 2">DSM 100880</strain>
    </source>
</reference>
<dbReference type="Proteomes" id="UP000257136">
    <property type="component" value="Unassembled WGS sequence"/>
</dbReference>
<dbReference type="AlphaFoldDB" id="A0A3E0EIT4"/>
<dbReference type="EMBL" id="QUNI01000007">
    <property type="protein sequence ID" value="REG98177.1"/>
    <property type="molecule type" value="Genomic_DNA"/>
</dbReference>
<organism evidence="1 2">
    <name type="scientific">Flavobacterium aquicola</name>
    <dbReference type="NCBI Taxonomy" id="1682742"/>
    <lineage>
        <taxon>Bacteria</taxon>
        <taxon>Pseudomonadati</taxon>
        <taxon>Bacteroidota</taxon>
        <taxon>Flavobacteriia</taxon>
        <taxon>Flavobacteriales</taxon>
        <taxon>Flavobacteriaceae</taxon>
        <taxon>Flavobacterium</taxon>
    </lineage>
</organism>
<protein>
    <submittedName>
        <fullName evidence="1">Uncharacterized protein</fullName>
    </submittedName>
</protein>
<name>A0A3E0EIT4_9FLAO</name>